<comment type="caution">
    <text evidence="1">The sequence shown here is derived from an EMBL/GenBank/DDBJ whole genome shotgun (WGS) entry which is preliminary data.</text>
</comment>
<reference evidence="2" key="3">
    <citation type="journal article" date="2024" name="Int. J. Antimicrob. Agents">
        <title>Identification of a novel Providencia species showing multi-drug-resistant in three patients with hospital-acquired infection.</title>
        <authorList>
            <person name="Yang W."/>
            <person name="Chen J."/>
            <person name="Yang F."/>
            <person name="Ji P."/>
            <person name="Shen S."/>
            <person name="Yin D."/>
            <person name="Hu F."/>
        </authorList>
    </citation>
    <scope>NUCLEOTIDE SEQUENCE</scope>
    <source>
        <strain evidence="2">CRE-138-0111</strain>
    </source>
</reference>
<evidence type="ECO:0000313" key="2">
    <source>
        <dbReference type="EMBL" id="MDO7857821.1"/>
    </source>
</evidence>
<name>A0AA42JZ61_9GAMM</name>
<evidence type="ECO:0000313" key="4">
    <source>
        <dbReference type="Proteomes" id="UP001176478"/>
    </source>
</evidence>
<dbReference type="AlphaFoldDB" id="A0AA42JZ61"/>
<reference evidence="2" key="2">
    <citation type="submission" date="2023-07" db="EMBL/GenBank/DDBJ databases">
        <authorList>
            <person name="Yang W."/>
            <person name="Chen J."/>
            <person name="Ji P."/>
            <person name="Hu F."/>
        </authorList>
    </citation>
    <scope>NUCLEOTIDE SEQUENCE</scope>
    <source>
        <strain evidence="2">CRE-138-0111</strain>
    </source>
</reference>
<organism evidence="1 3">
    <name type="scientific">Providencia huashanensis</name>
    <dbReference type="NCBI Taxonomy" id="3037798"/>
    <lineage>
        <taxon>Bacteria</taxon>
        <taxon>Pseudomonadati</taxon>
        <taxon>Pseudomonadota</taxon>
        <taxon>Gammaproteobacteria</taxon>
        <taxon>Enterobacterales</taxon>
        <taxon>Morganellaceae</taxon>
        <taxon>Providencia</taxon>
    </lineage>
</organism>
<dbReference type="Proteomes" id="UP001156701">
    <property type="component" value="Unassembled WGS sequence"/>
</dbReference>
<dbReference type="InterPro" id="IPR031854">
    <property type="entry name" value="FidL-like"/>
</dbReference>
<dbReference type="EMBL" id="JARRYG010000013">
    <property type="protein sequence ID" value="MDG4697161.1"/>
    <property type="molecule type" value="Genomic_DNA"/>
</dbReference>
<gene>
    <name evidence="1" type="ORF">P7V44_13035</name>
    <name evidence="2" type="ORF">Q5E86_16000</name>
</gene>
<keyword evidence="4" id="KW-1185">Reference proteome</keyword>
<sequence length="158" mass="18446">MKKYIIASILLVSTASITSYTLKQKQNEIKICHSEIVWIKDNGTQDGLNMKSKVAIQLDQDNHGRMNLYGYIKNNEVTYRLDRAVYFDYHAVDYKNNYVINFKTLSITSSDSTPESIFSKFIQLEKDKIKYYVNITKMDDNIYILNDESYSSFTCNIK</sequence>
<evidence type="ECO:0000313" key="3">
    <source>
        <dbReference type="Proteomes" id="UP001156701"/>
    </source>
</evidence>
<reference evidence="1" key="1">
    <citation type="submission" date="2023-03" db="EMBL/GenBank/DDBJ databases">
        <title>a new species belonging to Providencia genus.</title>
        <authorList>
            <person name="Yang W."/>
            <person name="Hu F."/>
            <person name="Shen S."/>
            <person name="Ding L."/>
            <person name="Yin D."/>
        </authorList>
    </citation>
    <scope>NUCLEOTIDE SEQUENCE</scope>
    <source>
        <strain evidence="1">CRE-3FA-0001</strain>
    </source>
</reference>
<proteinExistence type="predicted"/>
<accession>A0AA42JZ61</accession>
<dbReference type="RefSeq" id="WP_129466974.1">
    <property type="nucleotide sequence ID" value="NZ_JARRYG010000013.1"/>
</dbReference>
<dbReference type="Pfam" id="PF15941">
    <property type="entry name" value="FidL_like"/>
    <property type="match status" value="1"/>
</dbReference>
<dbReference type="Proteomes" id="UP001176478">
    <property type="component" value="Unassembled WGS sequence"/>
</dbReference>
<protein>
    <submittedName>
        <fullName evidence="1">FidL-like protein</fullName>
    </submittedName>
</protein>
<dbReference type="EMBL" id="JAUQTG010000010">
    <property type="protein sequence ID" value="MDO7857821.1"/>
    <property type="molecule type" value="Genomic_DNA"/>
</dbReference>
<evidence type="ECO:0000313" key="1">
    <source>
        <dbReference type="EMBL" id="MDG4697161.1"/>
    </source>
</evidence>